<protein>
    <submittedName>
        <fullName evidence="2">Intein-containing protein</fullName>
    </submittedName>
</protein>
<evidence type="ECO:0000259" key="1">
    <source>
        <dbReference type="PROSITE" id="PS50819"/>
    </source>
</evidence>
<dbReference type="Pfam" id="PF14528">
    <property type="entry name" value="LAGLIDADG_3"/>
    <property type="match status" value="1"/>
</dbReference>
<gene>
    <name evidence="2" type="ORF">UV06_C0005G0022</name>
</gene>
<dbReference type="InterPro" id="IPR004860">
    <property type="entry name" value="LAGLIDADG_dom"/>
</dbReference>
<name>A0A0G1BZG0_9BACT</name>
<dbReference type="SUPFAM" id="SSF55608">
    <property type="entry name" value="Homing endonucleases"/>
    <property type="match status" value="2"/>
</dbReference>
<comment type="caution">
    <text evidence="2">The sequence shown here is derived from an EMBL/GenBank/DDBJ whole genome shotgun (WGS) entry which is preliminary data.</text>
</comment>
<dbReference type="InterPro" id="IPR004042">
    <property type="entry name" value="Intein_endonuc_central"/>
</dbReference>
<feature type="domain" description="DOD-type homing endonuclease" evidence="1">
    <location>
        <begin position="78"/>
        <end position="152"/>
    </location>
</feature>
<reference evidence="2 3" key="1">
    <citation type="journal article" date="2015" name="Nature">
        <title>rRNA introns, odd ribosomes, and small enigmatic genomes across a large radiation of phyla.</title>
        <authorList>
            <person name="Brown C.T."/>
            <person name="Hug L.A."/>
            <person name="Thomas B.C."/>
            <person name="Sharon I."/>
            <person name="Castelle C.J."/>
            <person name="Singh A."/>
            <person name="Wilkins M.J."/>
            <person name="Williams K.H."/>
            <person name="Banfield J.F."/>
        </authorList>
    </citation>
    <scope>NUCLEOTIDE SEQUENCE [LARGE SCALE GENOMIC DNA]</scope>
</reference>
<dbReference type="GO" id="GO:0004519">
    <property type="term" value="F:endonuclease activity"/>
    <property type="evidence" value="ECO:0007669"/>
    <property type="project" value="InterPro"/>
</dbReference>
<dbReference type="Gene3D" id="3.10.28.10">
    <property type="entry name" value="Homing endonucleases"/>
    <property type="match status" value="1"/>
</dbReference>
<sequence length="209" mass="24370">MKISKYTRRWSRQFAYAIGLIVTDGSLSIDGRHIDFSSIDIEQIKNLLFCLHRECKIGIKKSGSGNECYRVQFSDVSLYRFLLGIGLSSHKSKTIGSIFIPNKYFFDFLRGHFDGDGSVYAYKDSRWKSSLMFYMSFVSASENHIKWIRKMLKSTINIYGCLTKTKSSSVYQLRYAKKESLVLIRKLYYNSDVVCLSRKRDKIYEILSR</sequence>
<organism evidence="2 3">
    <name type="scientific">Candidatus Collierbacteria bacterium GW2011_GWA2_42_17</name>
    <dbReference type="NCBI Taxonomy" id="1618378"/>
    <lineage>
        <taxon>Bacteria</taxon>
        <taxon>Candidatus Collieribacteriota</taxon>
    </lineage>
</organism>
<dbReference type="AlphaFoldDB" id="A0A0G1BZG0"/>
<proteinExistence type="predicted"/>
<dbReference type="Proteomes" id="UP000033854">
    <property type="component" value="Unassembled WGS sequence"/>
</dbReference>
<accession>A0A0G1BZG0</accession>
<dbReference type="InterPro" id="IPR027434">
    <property type="entry name" value="Homing_endonucl"/>
</dbReference>
<evidence type="ECO:0000313" key="3">
    <source>
        <dbReference type="Proteomes" id="UP000033854"/>
    </source>
</evidence>
<dbReference type="PROSITE" id="PS50819">
    <property type="entry name" value="INTEIN_ENDONUCLEASE"/>
    <property type="match status" value="1"/>
</dbReference>
<dbReference type="EMBL" id="LCDA01000005">
    <property type="protein sequence ID" value="KKS42828.1"/>
    <property type="molecule type" value="Genomic_DNA"/>
</dbReference>
<evidence type="ECO:0000313" key="2">
    <source>
        <dbReference type="EMBL" id="KKS42828.1"/>
    </source>
</evidence>